<accession>A0ABV8UFF2</accession>
<evidence type="ECO:0000259" key="1">
    <source>
        <dbReference type="Pfam" id="PF12146"/>
    </source>
</evidence>
<reference evidence="3" key="1">
    <citation type="journal article" date="2019" name="Int. J. Syst. Evol. Microbiol.">
        <title>The Global Catalogue of Microorganisms (GCM) 10K type strain sequencing project: providing services to taxonomists for standard genome sequencing and annotation.</title>
        <authorList>
            <consortium name="The Broad Institute Genomics Platform"/>
            <consortium name="The Broad Institute Genome Sequencing Center for Infectious Disease"/>
            <person name="Wu L."/>
            <person name="Ma J."/>
        </authorList>
    </citation>
    <scope>NUCLEOTIDE SEQUENCE [LARGE SCALE GENOMIC DNA]</scope>
    <source>
        <strain evidence="3">CGMCC 1.15304</strain>
    </source>
</reference>
<dbReference type="InterPro" id="IPR017208">
    <property type="entry name" value="UCP037442_abhydr"/>
</dbReference>
<evidence type="ECO:0000313" key="2">
    <source>
        <dbReference type="EMBL" id="MFC4349910.1"/>
    </source>
</evidence>
<dbReference type="EMBL" id="JBHSCR010000036">
    <property type="protein sequence ID" value="MFC4349910.1"/>
    <property type="molecule type" value="Genomic_DNA"/>
</dbReference>
<sequence length="277" mass="30096">MGDWVTIDNGKGVSVPLNTYAPDGEPKAAMLLLPALGVPARFYRHLAERLAAAGIATCLFEQRGHGNSPHRAGRGQHFGLKAFLEDDIPAAINHVQNALPDTPLFLGGHSLGGHLSSITAGQRDDIKGVVHLACGFPYHGLFGSKQARQIKWLCRLLPVLTAVVGYFPGDKLGFGGREYRRLMLDWRDWAKGGSYDGPATPGAMAAIAGYEGRVLSLAFDRDRLAPDKAVEFSRGCFKNADVTGRKLGEPEQGRYVGHFDWARKPEGVVREIVKWIG</sequence>
<dbReference type="PIRSF" id="PIRSF037442">
    <property type="entry name" value="UCP037442_abhydr"/>
    <property type="match status" value="1"/>
</dbReference>
<dbReference type="SUPFAM" id="SSF53474">
    <property type="entry name" value="alpha/beta-Hydrolases"/>
    <property type="match status" value="1"/>
</dbReference>
<dbReference type="InterPro" id="IPR029058">
    <property type="entry name" value="AB_hydrolase_fold"/>
</dbReference>
<dbReference type="PANTHER" id="PTHR11614">
    <property type="entry name" value="PHOSPHOLIPASE-RELATED"/>
    <property type="match status" value="1"/>
</dbReference>
<dbReference type="RefSeq" id="WP_068144277.1">
    <property type="nucleotide sequence ID" value="NZ_JBHSCR010000036.1"/>
</dbReference>
<dbReference type="InterPro" id="IPR051044">
    <property type="entry name" value="MAG_DAG_Lipase"/>
</dbReference>
<keyword evidence="3" id="KW-1185">Reference proteome</keyword>
<dbReference type="InterPro" id="IPR022742">
    <property type="entry name" value="Hydrolase_4"/>
</dbReference>
<evidence type="ECO:0000313" key="3">
    <source>
        <dbReference type="Proteomes" id="UP001595776"/>
    </source>
</evidence>
<dbReference type="Gene3D" id="3.40.50.1820">
    <property type="entry name" value="alpha/beta hydrolase"/>
    <property type="match status" value="1"/>
</dbReference>
<dbReference type="Proteomes" id="UP001595776">
    <property type="component" value="Unassembled WGS sequence"/>
</dbReference>
<name>A0ABV8UFF2_9PROT</name>
<protein>
    <submittedName>
        <fullName evidence="2">Alpha/beta fold hydrolase</fullName>
    </submittedName>
</protein>
<proteinExistence type="predicted"/>
<feature type="domain" description="Serine aminopeptidase S33" evidence="1">
    <location>
        <begin position="25"/>
        <end position="149"/>
    </location>
</feature>
<dbReference type="Pfam" id="PF12146">
    <property type="entry name" value="Hydrolase_4"/>
    <property type="match status" value="1"/>
</dbReference>
<comment type="caution">
    <text evidence="2">The sequence shown here is derived from an EMBL/GenBank/DDBJ whole genome shotgun (WGS) entry which is preliminary data.</text>
</comment>
<organism evidence="2 3">
    <name type="scientific">Kordiimonas lipolytica</name>
    <dbReference type="NCBI Taxonomy" id="1662421"/>
    <lineage>
        <taxon>Bacteria</taxon>
        <taxon>Pseudomonadati</taxon>
        <taxon>Pseudomonadota</taxon>
        <taxon>Alphaproteobacteria</taxon>
        <taxon>Kordiimonadales</taxon>
        <taxon>Kordiimonadaceae</taxon>
        <taxon>Kordiimonas</taxon>
    </lineage>
</organism>
<gene>
    <name evidence="2" type="ORF">ACFO5Q_18820</name>
</gene>
<dbReference type="GO" id="GO:0016787">
    <property type="term" value="F:hydrolase activity"/>
    <property type="evidence" value="ECO:0007669"/>
    <property type="project" value="UniProtKB-KW"/>
</dbReference>
<keyword evidence="2" id="KW-0378">Hydrolase</keyword>